<reference evidence="1 2" key="1">
    <citation type="submission" date="2016-01" db="EMBL/GenBank/DDBJ databases">
        <authorList>
            <person name="Oliw E.H."/>
        </authorList>
    </citation>
    <scope>NUCLEOTIDE SEQUENCE [LARGE SCALE GENOMIC DNA]</scope>
    <source>
        <strain evidence="1 2">DY10</strain>
    </source>
</reference>
<accession>A0A1P9WT03</accession>
<evidence type="ECO:0000313" key="1">
    <source>
        <dbReference type="EMBL" id="AQG78498.1"/>
    </source>
</evidence>
<dbReference type="KEGG" id="smon:AWR27_03565"/>
<dbReference type="AlphaFoldDB" id="A0A1P9WT03"/>
<dbReference type="RefSeq" id="WP_077129938.1">
    <property type="nucleotide sequence ID" value="NZ_CP014263.1"/>
</dbReference>
<dbReference type="EMBL" id="CP014263">
    <property type="protein sequence ID" value="AQG78498.1"/>
    <property type="molecule type" value="Genomic_DNA"/>
</dbReference>
<evidence type="ECO:0000313" key="2">
    <source>
        <dbReference type="Proteomes" id="UP000187941"/>
    </source>
</evidence>
<dbReference type="STRING" id="1178516.AWR27_03565"/>
<gene>
    <name evidence="1" type="ORF">AWR27_03565</name>
</gene>
<keyword evidence="2" id="KW-1185">Reference proteome</keyword>
<proteinExistence type="predicted"/>
<dbReference type="Proteomes" id="UP000187941">
    <property type="component" value="Chromosome"/>
</dbReference>
<sequence length="182" mass="20359">MFSHPWRLWIAASFYFFSQINPIFAQTAYDVSPGQPAQLNGVEYGVEVLNERSKDVKTEEYNRVELGLYVANRSGCTKLIFPRQTLFGTESDPDLLATFDCLNATGKRMTSKSGTVSARPFTIPYKQTVKSAEGKDVVTTTDVPAGFILRNGESITNRIIVIVPSGEQPRLRVRIKEIVDTF</sequence>
<name>A0A1P9WT03_9BACT</name>
<protein>
    <submittedName>
        <fullName evidence="1">ABC transporter permease</fullName>
    </submittedName>
</protein>
<organism evidence="1 2">
    <name type="scientific">Spirosoma montaniterrae</name>
    <dbReference type="NCBI Taxonomy" id="1178516"/>
    <lineage>
        <taxon>Bacteria</taxon>
        <taxon>Pseudomonadati</taxon>
        <taxon>Bacteroidota</taxon>
        <taxon>Cytophagia</taxon>
        <taxon>Cytophagales</taxon>
        <taxon>Cytophagaceae</taxon>
        <taxon>Spirosoma</taxon>
    </lineage>
</organism>